<sequence>MSVIETVRYRLKDGATQKDALAAWEESQSFARAQNGFLGRKLAVTAEGDFLDHVEWASIEDAKSAAANFDPSKFPELLGLMKVLDESSMTMTHYEVLGEATA</sequence>
<reference evidence="2" key="1">
    <citation type="submission" date="2016-11" db="EMBL/GenBank/DDBJ databases">
        <authorList>
            <person name="Varghese N."/>
            <person name="Submissions S."/>
        </authorList>
    </citation>
    <scope>NUCLEOTIDE SEQUENCE [LARGE SCALE GENOMIC DNA]</scope>
    <source>
        <strain evidence="2">DSM 28223</strain>
    </source>
</reference>
<dbReference type="OrthoDB" id="1445730at2"/>
<organism evidence="1 2">
    <name type="scientific">Cognatishimia maritima</name>
    <dbReference type="NCBI Taxonomy" id="870908"/>
    <lineage>
        <taxon>Bacteria</taxon>
        <taxon>Pseudomonadati</taxon>
        <taxon>Pseudomonadota</taxon>
        <taxon>Alphaproteobacteria</taxon>
        <taxon>Rhodobacterales</taxon>
        <taxon>Paracoccaceae</taxon>
        <taxon>Cognatishimia</taxon>
    </lineage>
</organism>
<evidence type="ECO:0000313" key="1">
    <source>
        <dbReference type="EMBL" id="SHG92768.1"/>
    </source>
</evidence>
<dbReference type="EMBL" id="FQWM01000002">
    <property type="protein sequence ID" value="SHG92768.1"/>
    <property type="molecule type" value="Genomic_DNA"/>
</dbReference>
<evidence type="ECO:0000313" key="2">
    <source>
        <dbReference type="Proteomes" id="UP000184211"/>
    </source>
</evidence>
<accession>A0A1M5NTH8</accession>
<dbReference type="InterPro" id="IPR011008">
    <property type="entry name" value="Dimeric_a/b-barrel"/>
</dbReference>
<gene>
    <name evidence="1" type="ORF">SAMN04488044_1625</name>
</gene>
<proteinExistence type="predicted"/>
<dbReference type="AlphaFoldDB" id="A0A1M5NTH8"/>
<dbReference type="SUPFAM" id="SSF54909">
    <property type="entry name" value="Dimeric alpha+beta barrel"/>
    <property type="match status" value="1"/>
</dbReference>
<evidence type="ECO:0008006" key="3">
    <source>
        <dbReference type="Google" id="ProtNLM"/>
    </source>
</evidence>
<dbReference type="Gene3D" id="3.30.70.100">
    <property type="match status" value="1"/>
</dbReference>
<keyword evidence="2" id="KW-1185">Reference proteome</keyword>
<name>A0A1M5NTH8_9RHOB</name>
<dbReference type="STRING" id="870908.SAMN04488044_1625"/>
<protein>
    <recommendedName>
        <fullName evidence="3">Antibiotic biosynthesis monooxygenase</fullName>
    </recommendedName>
</protein>
<dbReference type="RefSeq" id="WP_072792314.1">
    <property type="nucleotide sequence ID" value="NZ_FQWM01000002.1"/>
</dbReference>
<dbReference type="Proteomes" id="UP000184211">
    <property type="component" value="Unassembled WGS sequence"/>
</dbReference>